<feature type="chain" id="PRO_5042189012" evidence="2">
    <location>
        <begin position="22"/>
        <end position="1052"/>
    </location>
</feature>
<dbReference type="EMBL" id="JATAAI010000010">
    <property type="protein sequence ID" value="KAK1743065.1"/>
    <property type="molecule type" value="Genomic_DNA"/>
</dbReference>
<sequence>MWTKPLAALLLSCIARGGTAAANLFDDENEQVGVAAEAPTTHRSREHHDLFDAPGEEESERYTCKSIVAIAYSSRQPLERRGEAVERGLKRLRKKKHSTDTSRDDDNEEEVGHHPEEGFVCELEGGSIAPIEATSEQLEEMRAALSNGTLISAVSTMEVDMFDVVEEDDELGGDDVGLSGWDTPPKSHSKSAKVPPGPIHLSSNSRRLVEHPQRRLNRLKGVKKLLVIRMTDSEGLEPPGDADYYSNKFFGTSGDTETPKAQIYGCSNGAMELSPDFGSDLNDKMTADGVLDVTIKSSLKKISTEDAWPLAQKEAEDILGCKLPYGCGADHVAFLMEDCHKGGCGWAAYAYIDWWPSVFVKDYGAHPAVVTHELGVSHTVKIFCLLPSVKPSNLTIFYSIEPITLAQPEVSHIVKRIFCPLHAVKPSNSQPSITIIKPIFSMAHSGWTGAPGIDQYGDHSCSMGNPYFTDYHDKICFNPAKNFQIANSGAWYDEKYVITLNMNSDTPYRELRFVGVAEYDKVAQYDSETNEDIAVVVKLETGSDVDFFVGFNRKTGQNSHNKLASDEVTIIEAGANGVSYAQSWFTAGLAQDESHSFSKWAKTNEELVVKVVNIDTSEAPGYADVIIALGGATKSPTPVPTPAPGTSSPSISSSPSHAPIISPSTVPSVSPTLMPSTFPSGSPSRPPGISPTKKFSTKDKNANQKAKGIMYQMQAEEADVKIEKISFKTKDDKDTEVQLYFQLGSYQSFQGGGMVANDWGTPVFDDIPDRTSDGFREVVLNEVLTIPKGETASIQIVGKKEILYEEGDKEFAVAADTGDFKMITGRSTKKLFEERLKDADFVGEITYHTYTAKVTSTPSLSPSSSKLPTLPPNDDSTSPSMLPSNRPSGGDDTPKEYDTPNVNDAGDNAKGIMFTITSKSKEVRITDLGIIGKDAKESDLWVYYQKGYYAAFDALNKDAWDEALKKKVALVPNEIFDLKLDEDITIPAGETVSVYVVSKKGVLYEKPSKNEFDIYAQSGDFDVRVGTTTKKEFQQFEKLAEFAGRFVYQTKG</sequence>
<accession>A0AAD8YCK4</accession>
<name>A0AAD8YCK4_9STRA</name>
<dbReference type="PANTHER" id="PTHR33683:SF46">
    <property type="entry name" value="SUSHI DOMAIN-CONTAINING PROTEIN"/>
    <property type="match status" value="1"/>
</dbReference>
<feature type="region of interest" description="Disordered" evidence="1">
    <location>
        <begin position="633"/>
        <end position="700"/>
    </location>
</feature>
<organism evidence="3 4">
    <name type="scientific">Skeletonema marinoi</name>
    <dbReference type="NCBI Taxonomy" id="267567"/>
    <lineage>
        <taxon>Eukaryota</taxon>
        <taxon>Sar</taxon>
        <taxon>Stramenopiles</taxon>
        <taxon>Ochrophyta</taxon>
        <taxon>Bacillariophyta</taxon>
        <taxon>Coscinodiscophyceae</taxon>
        <taxon>Thalassiosirophycidae</taxon>
        <taxon>Thalassiosirales</taxon>
        <taxon>Skeletonemataceae</taxon>
        <taxon>Skeletonema</taxon>
        <taxon>Skeletonema marinoi-dohrnii complex</taxon>
    </lineage>
</organism>
<feature type="signal peptide" evidence="2">
    <location>
        <begin position="1"/>
        <end position="21"/>
    </location>
</feature>
<proteinExistence type="predicted"/>
<feature type="compositionally biased region" description="Polar residues" evidence="1">
    <location>
        <begin position="874"/>
        <end position="887"/>
    </location>
</feature>
<feature type="region of interest" description="Disordered" evidence="1">
    <location>
        <begin position="37"/>
        <end position="57"/>
    </location>
</feature>
<feature type="compositionally biased region" description="Low complexity" evidence="1">
    <location>
        <begin position="644"/>
        <end position="683"/>
    </location>
</feature>
<feature type="region of interest" description="Disordered" evidence="1">
    <location>
        <begin position="855"/>
        <end position="905"/>
    </location>
</feature>
<dbReference type="PANTHER" id="PTHR33683">
    <property type="entry name" value="1, PUTATIVE-RELATED"/>
    <property type="match status" value="1"/>
</dbReference>
<evidence type="ECO:0000313" key="3">
    <source>
        <dbReference type="EMBL" id="KAK1743065.1"/>
    </source>
</evidence>
<dbReference type="Proteomes" id="UP001224775">
    <property type="component" value="Unassembled WGS sequence"/>
</dbReference>
<dbReference type="AlphaFoldDB" id="A0AAD8YCK4"/>
<protein>
    <submittedName>
        <fullName evidence="3">Uncharacterized protein</fullName>
    </submittedName>
</protein>
<keyword evidence="4" id="KW-1185">Reference proteome</keyword>
<evidence type="ECO:0000313" key="4">
    <source>
        <dbReference type="Proteomes" id="UP001224775"/>
    </source>
</evidence>
<feature type="region of interest" description="Disordered" evidence="1">
    <location>
        <begin position="89"/>
        <end position="117"/>
    </location>
</feature>
<reference evidence="3" key="1">
    <citation type="submission" date="2023-06" db="EMBL/GenBank/DDBJ databases">
        <title>Survivors Of The Sea: Transcriptome response of Skeletonema marinoi to long-term dormancy.</title>
        <authorList>
            <person name="Pinder M.I.M."/>
            <person name="Kourtchenko O."/>
            <person name="Robertson E.K."/>
            <person name="Larsson T."/>
            <person name="Maumus F."/>
            <person name="Osuna-Cruz C.M."/>
            <person name="Vancaester E."/>
            <person name="Stenow R."/>
            <person name="Vandepoele K."/>
            <person name="Ploug H."/>
            <person name="Bruchert V."/>
            <person name="Godhe A."/>
            <person name="Topel M."/>
        </authorList>
    </citation>
    <scope>NUCLEOTIDE SEQUENCE</scope>
    <source>
        <strain evidence="3">R05AC</strain>
    </source>
</reference>
<feature type="compositionally biased region" description="Basic and acidic residues" evidence="1">
    <location>
        <begin position="98"/>
        <end position="117"/>
    </location>
</feature>
<evidence type="ECO:0000256" key="1">
    <source>
        <dbReference type="SAM" id="MobiDB-lite"/>
    </source>
</evidence>
<feature type="compositionally biased region" description="Low complexity" evidence="1">
    <location>
        <begin position="855"/>
        <end position="868"/>
    </location>
</feature>
<gene>
    <name evidence="3" type="ORF">QTG54_006662</name>
</gene>
<feature type="region of interest" description="Disordered" evidence="1">
    <location>
        <begin position="180"/>
        <end position="203"/>
    </location>
</feature>
<evidence type="ECO:0000256" key="2">
    <source>
        <dbReference type="SAM" id="SignalP"/>
    </source>
</evidence>
<keyword evidence="2" id="KW-0732">Signal</keyword>
<comment type="caution">
    <text evidence="3">The sequence shown here is derived from an EMBL/GenBank/DDBJ whole genome shotgun (WGS) entry which is preliminary data.</text>
</comment>